<comment type="caution">
    <text evidence="1">The sequence shown here is derived from an EMBL/GenBank/DDBJ whole genome shotgun (WGS) entry which is preliminary data.</text>
</comment>
<dbReference type="Proteomes" id="UP000825935">
    <property type="component" value="Chromosome 29"/>
</dbReference>
<gene>
    <name evidence="1" type="ORF">KP509_29G083600</name>
</gene>
<dbReference type="EMBL" id="CM035434">
    <property type="protein sequence ID" value="KAH7292742.1"/>
    <property type="molecule type" value="Genomic_DNA"/>
</dbReference>
<evidence type="ECO:0000313" key="1">
    <source>
        <dbReference type="EMBL" id="KAH7292742.1"/>
    </source>
</evidence>
<accession>A0A8T2R8K2</accession>
<dbReference type="OrthoDB" id="1078367at2759"/>
<reference evidence="1" key="1">
    <citation type="submission" date="2021-08" db="EMBL/GenBank/DDBJ databases">
        <title>WGS assembly of Ceratopteris richardii.</title>
        <authorList>
            <person name="Marchant D.B."/>
            <person name="Chen G."/>
            <person name="Jenkins J."/>
            <person name="Shu S."/>
            <person name="Leebens-Mack J."/>
            <person name="Grimwood J."/>
            <person name="Schmutz J."/>
            <person name="Soltis P."/>
            <person name="Soltis D."/>
            <person name="Chen Z.-H."/>
        </authorList>
    </citation>
    <scope>NUCLEOTIDE SEQUENCE</scope>
    <source>
        <strain evidence="1">Whitten #5841</strain>
        <tissue evidence="1">Leaf</tissue>
    </source>
</reference>
<dbReference type="AlphaFoldDB" id="A0A8T2R8K2"/>
<sequence length="137" mass="16329">MFFLKTQSTLDYCIVTLTFNPMSRRQLCYMKSKNEEKAKALDLSWRKFFADPSCWWDIRYNKRKRSSPDFVHCITREALFADSWLNPLGVEAQLLALENQRGNFPARAKYASGRHSNCIAFYRDFNNETFFWRATNR</sequence>
<name>A0A8T2R8K2_CERRI</name>
<keyword evidence="2" id="KW-1185">Reference proteome</keyword>
<evidence type="ECO:0000313" key="2">
    <source>
        <dbReference type="Proteomes" id="UP000825935"/>
    </source>
</evidence>
<protein>
    <submittedName>
        <fullName evidence="1">Uncharacterized protein</fullName>
    </submittedName>
</protein>
<organism evidence="1 2">
    <name type="scientific">Ceratopteris richardii</name>
    <name type="common">Triangle waterfern</name>
    <dbReference type="NCBI Taxonomy" id="49495"/>
    <lineage>
        <taxon>Eukaryota</taxon>
        <taxon>Viridiplantae</taxon>
        <taxon>Streptophyta</taxon>
        <taxon>Embryophyta</taxon>
        <taxon>Tracheophyta</taxon>
        <taxon>Polypodiopsida</taxon>
        <taxon>Polypodiidae</taxon>
        <taxon>Polypodiales</taxon>
        <taxon>Pteridineae</taxon>
        <taxon>Pteridaceae</taxon>
        <taxon>Parkerioideae</taxon>
        <taxon>Ceratopteris</taxon>
    </lineage>
</organism>
<proteinExistence type="predicted"/>